<proteinExistence type="predicted"/>
<comment type="caution">
    <text evidence="1">The sequence shown here is derived from an EMBL/GenBank/DDBJ whole genome shotgun (WGS) entry which is preliminary data.</text>
</comment>
<name>A0ABV9T602_9BACT</name>
<keyword evidence="2" id="KW-1185">Reference proteome</keyword>
<organism evidence="1 2">
    <name type="scientific">Negadavirga shengliensis</name>
    <dbReference type="NCBI Taxonomy" id="1389218"/>
    <lineage>
        <taxon>Bacteria</taxon>
        <taxon>Pseudomonadati</taxon>
        <taxon>Bacteroidota</taxon>
        <taxon>Cytophagia</taxon>
        <taxon>Cytophagales</taxon>
        <taxon>Cyclobacteriaceae</taxon>
        <taxon>Negadavirga</taxon>
    </lineage>
</organism>
<reference evidence="2" key="1">
    <citation type="journal article" date="2019" name="Int. J. Syst. Evol. Microbiol.">
        <title>The Global Catalogue of Microorganisms (GCM) 10K type strain sequencing project: providing services to taxonomists for standard genome sequencing and annotation.</title>
        <authorList>
            <consortium name="The Broad Institute Genomics Platform"/>
            <consortium name="The Broad Institute Genome Sequencing Center for Infectious Disease"/>
            <person name="Wu L."/>
            <person name="Ma J."/>
        </authorList>
    </citation>
    <scope>NUCLEOTIDE SEQUENCE [LARGE SCALE GENOMIC DNA]</scope>
    <source>
        <strain evidence="2">CGMCC 4.7466</strain>
    </source>
</reference>
<evidence type="ECO:0000313" key="1">
    <source>
        <dbReference type="EMBL" id="MFC4873896.1"/>
    </source>
</evidence>
<dbReference type="Proteomes" id="UP001595818">
    <property type="component" value="Unassembled WGS sequence"/>
</dbReference>
<evidence type="ECO:0000313" key="2">
    <source>
        <dbReference type="Proteomes" id="UP001595818"/>
    </source>
</evidence>
<protein>
    <submittedName>
        <fullName evidence="1">Uncharacterized protein</fullName>
    </submittedName>
</protein>
<sequence length="106" mass="12509">MERERDYEVKIIQSAAEDLESLLQVPLKPPIMDKYDLARALAPYIGRLLNQDFERLLQLCYKIDLGEEKLKSILHEEEADRIVDRLSLAIVERQLLKAYFRRKYSG</sequence>
<dbReference type="RefSeq" id="WP_377067212.1">
    <property type="nucleotide sequence ID" value="NZ_JBHSJJ010000013.1"/>
</dbReference>
<dbReference type="EMBL" id="JBHSJJ010000013">
    <property type="protein sequence ID" value="MFC4873896.1"/>
    <property type="molecule type" value="Genomic_DNA"/>
</dbReference>
<gene>
    <name evidence="1" type="ORF">ACFPFU_19485</name>
</gene>
<accession>A0ABV9T602</accession>